<dbReference type="OrthoDB" id="8538365at2"/>
<dbReference type="AlphaFoldDB" id="A0A4U1HU31"/>
<feature type="chain" id="PRO_5021003956" evidence="1">
    <location>
        <begin position="33"/>
        <end position="127"/>
    </location>
</feature>
<evidence type="ECO:0000313" key="3">
    <source>
        <dbReference type="Proteomes" id="UP000305539"/>
    </source>
</evidence>
<gene>
    <name evidence="2" type="ORF">FAZ69_25110</name>
</gene>
<accession>A0A4U1HU31</accession>
<keyword evidence="3" id="KW-1185">Reference proteome</keyword>
<dbReference type="EMBL" id="SWJE01000015">
    <property type="protein sequence ID" value="TKC83194.1"/>
    <property type="molecule type" value="Genomic_DNA"/>
</dbReference>
<evidence type="ECO:0000256" key="1">
    <source>
        <dbReference type="SAM" id="SignalP"/>
    </source>
</evidence>
<keyword evidence="1" id="KW-0732">Signal</keyword>
<dbReference type="Pfam" id="PF11162">
    <property type="entry name" value="DUF2946"/>
    <property type="match status" value="1"/>
</dbReference>
<name>A0A4U1HU31_9BURK</name>
<dbReference type="InterPro" id="IPR021333">
    <property type="entry name" value="DUF2946"/>
</dbReference>
<feature type="signal peptide" evidence="1">
    <location>
        <begin position="1"/>
        <end position="32"/>
    </location>
</feature>
<dbReference type="Proteomes" id="UP000305539">
    <property type="component" value="Unassembled WGS sequence"/>
</dbReference>
<organism evidence="2 3">
    <name type="scientific">Trinickia terrae</name>
    <dbReference type="NCBI Taxonomy" id="2571161"/>
    <lineage>
        <taxon>Bacteria</taxon>
        <taxon>Pseudomonadati</taxon>
        <taxon>Pseudomonadota</taxon>
        <taxon>Betaproteobacteria</taxon>
        <taxon>Burkholderiales</taxon>
        <taxon>Burkholderiaceae</taxon>
        <taxon>Trinickia</taxon>
    </lineage>
</organism>
<reference evidence="2 3" key="1">
    <citation type="submission" date="2019-04" db="EMBL/GenBank/DDBJ databases">
        <title>Trinickia sp. 7GSK02, isolated from subtropical forest soil.</title>
        <authorList>
            <person name="Gao Z.-H."/>
            <person name="Qiu L.-H."/>
        </authorList>
    </citation>
    <scope>NUCLEOTIDE SEQUENCE [LARGE SCALE GENOMIC DNA]</scope>
    <source>
        <strain evidence="2 3">7GSK02</strain>
    </source>
</reference>
<sequence>MFRRRLQKIGSLLGLLAILMSTLAPTVSQALAARDRVDIALEAYCTAQPSSAESRDNGQASGPHALLHWQACAYCGLLAHVPVLPGVYASFAAASMAARAPVFAQRSEVRAASFFTAAQPRAPPAVS</sequence>
<comment type="caution">
    <text evidence="2">The sequence shown here is derived from an EMBL/GenBank/DDBJ whole genome shotgun (WGS) entry which is preliminary data.</text>
</comment>
<proteinExistence type="predicted"/>
<evidence type="ECO:0000313" key="2">
    <source>
        <dbReference type="EMBL" id="TKC83194.1"/>
    </source>
</evidence>
<protein>
    <submittedName>
        <fullName evidence="2">DUF2946 domain-containing protein</fullName>
    </submittedName>
</protein>